<evidence type="ECO:0000256" key="4">
    <source>
        <dbReference type="SAM" id="SignalP"/>
    </source>
</evidence>
<dbReference type="OrthoDB" id="1496095at2"/>
<feature type="domain" description="Peptidase S1" evidence="5">
    <location>
        <begin position="33"/>
        <end position="274"/>
    </location>
</feature>
<organism evidence="6 7">
    <name type="scientific">Actinacidiphila oryziradicis</name>
    <dbReference type="NCBI Taxonomy" id="2571141"/>
    <lineage>
        <taxon>Bacteria</taxon>
        <taxon>Bacillati</taxon>
        <taxon>Actinomycetota</taxon>
        <taxon>Actinomycetes</taxon>
        <taxon>Kitasatosporales</taxon>
        <taxon>Streptomycetaceae</taxon>
        <taxon>Actinacidiphila</taxon>
    </lineage>
</organism>
<evidence type="ECO:0000256" key="3">
    <source>
        <dbReference type="RuleBase" id="RU363034"/>
    </source>
</evidence>
<keyword evidence="7" id="KW-1185">Reference proteome</keyword>
<proteinExistence type="inferred from homology"/>
<keyword evidence="3 6" id="KW-0645">Protease</keyword>
<comment type="similarity">
    <text evidence="1">Belongs to the peptidase S1 family.</text>
</comment>
<dbReference type="FunFam" id="2.40.10.10:FF:000002">
    <property type="entry name" value="Transmembrane protease serine"/>
    <property type="match status" value="1"/>
</dbReference>
<dbReference type="GO" id="GO:0006508">
    <property type="term" value="P:proteolysis"/>
    <property type="evidence" value="ECO:0007669"/>
    <property type="project" value="UniProtKB-KW"/>
</dbReference>
<dbReference type="InterPro" id="IPR001254">
    <property type="entry name" value="Trypsin_dom"/>
</dbReference>
<dbReference type="RefSeq" id="WP_136725784.1">
    <property type="nucleotide sequence ID" value="NZ_SUMC01000022.1"/>
</dbReference>
<name>A0A4U0SMI4_9ACTN</name>
<dbReference type="InterPro" id="IPR050430">
    <property type="entry name" value="Peptidase_S1"/>
</dbReference>
<keyword evidence="2" id="KW-1015">Disulfide bond</keyword>
<dbReference type="InterPro" id="IPR018114">
    <property type="entry name" value="TRYPSIN_HIS"/>
</dbReference>
<dbReference type="Pfam" id="PF00089">
    <property type="entry name" value="Trypsin"/>
    <property type="match status" value="1"/>
</dbReference>
<feature type="chain" id="PRO_5020331689" evidence="4">
    <location>
        <begin position="30"/>
        <end position="274"/>
    </location>
</feature>
<dbReference type="PROSITE" id="PS00134">
    <property type="entry name" value="TRYPSIN_HIS"/>
    <property type="match status" value="1"/>
</dbReference>
<dbReference type="EMBL" id="SUMC01000022">
    <property type="protein sequence ID" value="TKA09411.1"/>
    <property type="molecule type" value="Genomic_DNA"/>
</dbReference>
<dbReference type="SUPFAM" id="SSF50494">
    <property type="entry name" value="Trypsin-like serine proteases"/>
    <property type="match status" value="1"/>
</dbReference>
<dbReference type="CDD" id="cd00190">
    <property type="entry name" value="Tryp_SPc"/>
    <property type="match status" value="1"/>
</dbReference>
<dbReference type="PROSITE" id="PS00135">
    <property type="entry name" value="TRYPSIN_SER"/>
    <property type="match status" value="1"/>
</dbReference>
<sequence length="274" mass="27910">MISSLRALPVALALLLSALTVPFAAPATADRVVVGGTPADVAQVPWLVALASRDRFGEARSGQFCGGTAISPTTVVTAAHCLGRQALGADWRDVPDLRVITGRTDLRGGVGAEIPIRSVWANPAYNPLTNGGDVAVVTLDRPLARGAGIVMAGPRDTNGYRPGAVARVYGWGDTTGYGSYSSVLRSASVTILSDEVCESAYPGSADGKYQRSDMLCAGETVGGRDACQGDSGGPLVAGGRLIGIVSWGAGCAEAGRPGVYTRISAVAALIGQHS</sequence>
<dbReference type="PANTHER" id="PTHR24276:SF98">
    <property type="entry name" value="FI18310P1-RELATED"/>
    <property type="match status" value="1"/>
</dbReference>
<dbReference type="GO" id="GO:0004252">
    <property type="term" value="F:serine-type endopeptidase activity"/>
    <property type="evidence" value="ECO:0007669"/>
    <property type="project" value="InterPro"/>
</dbReference>
<comment type="caution">
    <text evidence="6">The sequence shown here is derived from an EMBL/GenBank/DDBJ whole genome shotgun (WGS) entry which is preliminary data.</text>
</comment>
<dbReference type="SMART" id="SM00020">
    <property type="entry name" value="Tryp_SPc"/>
    <property type="match status" value="1"/>
</dbReference>
<gene>
    <name evidence="6" type="ORF">FCI23_22745</name>
</gene>
<evidence type="ECO:0000313" key="7">
    <source>
        <dbReference type="Proteomes" id="UP000305778"/>
    </source>
</evidence>
<evidence type="ECO:0000256" key="2">
    <source>
        <dbReference type="ARBA" id="ARBA00023157"/>
    </source>
</evidence>
<keyword evidence="3" id="KW-0378">Hydrolase</keyword>
<dbReference type="InterPro" id="IPR043504">
    <property type="entry name" value="Peptidase_S1_PA_chymotrypsin"/>
</dbReference>
<dbReference type="PROSITE" id="PS50240">
    <property type="entry name" value="TRYPSIN_DOM"/>
    <property type="match status" value="1"/>
</dbReference>
<dbReference type="InterPro" id="IPR009003">
    <property type="entry name" value="Peptidase_S1_PA"/>
</dbReference>
<feature type="signal peptide" evidence="4">
    <location>
        <begin position="1"/>
        <end position="29"/>
    </location>
</feature>
<accession>A0A4U0SMI4</accession>
<evidence type="ECO:0000313" key="6">
    <source>
        <dbReference type="EMBL" id="TKA09411.1"/>
    </source>
</evidence>
<dbReference type="AlphaFoldDB" id="A0A4U0SMI4"/>
<dbReference type="PRINTS" id="PR00722">
    <property type="entry name" value="CHYMOTRYPSIN"/>
</dbReference>
<dbReference type="InterPro" id="IPR001314">
    <property type="entry name" value="Peptidase_S1A"/>
</dbReference>
<evidence type="ECO:0000259" key="5">
    <source>
        <dbReference type="PROSITE" id="PS50240"/>
    </source>
</evidence>
<dbReference type="Proteomes" id="UP000305778">
    <property type="component" value="Unassembled WGS sequence"/>
</dbReference>
<evidence type="ECO:0000256" key="1">
    <source>
        <dbReference type="ARBA" id="ARBA00007664"/>
    </source>
</evidence>
<protein>
    <submittedName>
        <fullName evidence="6">Serine protease</fullName>
    </submittedName>
</protein>
<keyword evidence="4" id="KW-0732">Signal</keyword>
<dbReference type="InterPro" id="IPR033116">
    <property type="entry name" value="TRYPSIN_SER"/>
</dbReference>
<reference evidence="6 7" key="1">
    <citation type="submission" date="2019-04" db="EMBL/GenBank/DDBJ databases">
        <title>Streptomyces oryziradicis sp. nov., a novel actinomycete isolated from rhizosphere soil of rice (Oryza sativa L.).</title>
        <authorList>
            <person name="Li C."/>
        </authorList>
    </citation>
    <scope>NUCLEOTIDE SEQUENCE [LARGE SCALE GENOMIC DNA]</scope>
    <source>
        <strain evidence="6 7">NEAU-C40</strain>
    </source>
</reference>
<dbReference type="PANTHER" id="PTHR24276">
    <property type="entry name" value="POLYSERASE-RELATED"/>
    <property type="match status" value="1"/>
</dbReference>
<keyword evidence="3" id="KW-0720">Serine protease</keyword>
<dbReference type="Gene3D" id="2.40.10.10">
    <property type="entry name" value="Trypsin-like serine proteases"/>
    <property type="match status" value="1"/>
</dbReference>